<dbReference type="AlphaFoldDB" id="A0A7R8V3Z4"/>
<keyword evidence="6 10" id="KW-0482">Metalloprotease</keyword>
<feature type="binding site" evidence="10">
    <location>
        <position position="140"/>
    </location>
    <ligand>
        <name>Zn(2+)</name>
        <dbReference type="ChEBI" id="CHEBI:29105"/>
        <note>catalytic</note>
    </ligand>
</feature>
<dbReference type="InterPro" id="IPR034035">
    <property type="entry name" value="Astacin-like_dom"/>
</dbReference>
<sequence length="287" mass="31797">MYGKPRADVGREVDRYYQNFQFDKNPEELGQYADGDILIPRPTPKNGVVGESYRWPNGVIPFEIRGTFSSQEMQTIKTAIAAYHKNTCIKFVPRKDIDKDYVSIQASPSGCWSSVGRTGGQQIVNLQSPGCLVKVGTAIHELMHAVGFLHEQNRPERDEFVAIQYENVQKGAEVNFAKAKGGTSNGFGVSYDYGSIMHYSMNAFSSNGQATIVPLKSTRAKIGQREDFSSGDKQKIWNMYNCKSSTSSSGFKPDFASAIETVPNIISGLIGLFFPDESDAEEIRNTK</sequence>
<dbReference type="SUPFAM" id="SSF55486">
    <property type="entry name" value="Metalloproteases ('zincins'), catalytic domain"/>
    <property type="match status" value="1"/>
</dbReference>
<dbReference type="PRINTS" id="PR00480">
    <property type="entry name" value="ASTACIN"/>
</dbReference>
<dbReference type="InterPro" id="IPR001506">
    <property type="entry name" value="Peptidase_M12A"/>
</dbReference>
<dbReference type="Pfam" id="PF01400">
    <property type="entry name" value="Astacin"/>
    <property type="match status" value="1"/>
</dbReference>
<protein>
    <recommendedName>
        <fullName evidence="11">Metalloendopeptidase</fullName>
        <ecNumber evidence="11">3.4.24.-</ecNumber>
    </recommendedName>
</protein>
<comment type="cofactor">
    <cofactor evidence="10 11">
        <name>Zn(2+)</name>
        <dbReference type="ChEBI" id="CHEBI:29105"/>
    </cofactor>
    <text evidence="10 11">Binds 1 zinc ion per subunit.</text>
</comment>
<evidence type="ECO:0000256" key="11">
    <source>
        <dbReference type="RuleBase" id="RU361183"/>
    </source>
</evidence>
<dbReference type="GO" id="GO:0008270">
    <property type="term" value="F:zinc ion binding"/>
    <property type="evidence" value="ECO:0007669"/>
    <property type="project" value="UniProtKB-UniRule"/>
</dbReference>
<dbReference type="Proteomes" id="UP000594454">
    <property type="component" value="Chromosome 6"/>
</dbReference>
<dbReference type="InterPro" id="IPR024079">
    <property type="entry name" value="MetalloPept_cat_dom_sf"/>
</dbReference>
<evidence type="ECO:0000313" key="14">
    <source>
        <dbReference type="Proteomes" id="UP000594454"/>
    </source>
</evidence>
<keyword evidence="5 10" id="KW-0862">Zinc</keyword>
<name>A0A7R8V3Z4_HERIL</name>
<evidence type="ECO:0000256" key="1">
    <source>
        <dbReference type="ARBA" id="ARBA00022670"/>
    </source>
</evidence>
<evidence type="ECO:0000256" key="2">
    <source>
        <dbReference type="ARBA" id="ARBA00022723"/>
    </source>
</evidence>
<feature type="binding site" evidence="10">
    <location>
        <position position="150"/>
    </location>
    <ligand>
        <name>Zn(2+)</name>
        <dbReference type="ChEBI" id="CHEBI:29105"/>
        <note>catalytic</note>
    </ligand>
</feature>
<keyword evidence="4 10" id="KW-0378">Hydrolase</keyword>
<dbReference type="GO" id="GO:0006508">
    <property type="term" value="P:proteolysis"/>
    <property type="evidence" value="ECO:0007669"/>
    <property type="project" value="UniProtKB-KW"/>
</dbReference>
<keyword evidence="8" id="KW-1015">Disulfide bond</keyword>
<gene>
    <name evidence="13" type="ORF">HERILL_LOCUS14738</name>
</gene>
<dbReference type="InParanoid" id="A0A7R8V3Z4"/>
<dbReference type="EMBL" id="LR899014">
    <property type="protein sequence ID" value="CAD7092378.1"/>
    <property type="molecule type" value="Genomic_DNA"/>
</dbReference>
<keyword evidence="7" id="KW-0865">Zymogen</keyword>
<dbReference type="SMART" id="SM00235">
    <property type="entry name" value="ZnMc"/>
    <property type="match status" value="1"/>
</dbReference>
<keyword evidence="1 10" id="KW-0645">Protease</keyword>
<evidence type="ECO:0000256" key="3">
    <source>
        <dbReference type="ARBA" id="ARBA00022729"/>
    </source>
</evidence>
<dbReference type="GO" id="GO:0004222">
    <property type="term" value="F:metalloendopeptidase activity"/>
    <property type="evidence" value="ECO:0007669"/>
    <property type="project" value="UniProtKB-UniRule"/>
</dbReference>
<evidence type="ECO:0000256" key="5">
    <source>
        <dbReference type="ARBA" id="ARBA00022833"/>
    </source>
</evidence>
<evidence type="ECO:0000256" key="6">
    <source>
        <dbReference type="ARBA" id="ARBA00023049"/>
    </source>
</evidence>
<dbReference type="Gene3D" id="3.40.390.10">
    <property type="entry name" value="Collagenase (Catalytic Domain)"/>
    <property type="match status" value="1"/>
</dbReference>
<evidence type="ECO:0000259" key="12">
    <source>
        <dbReference type="PROSITE" id="PS51864"/>
    </source>
</evidence>
<keyword evidence="2 10" id="KW-0479">Metal-binding</keyword>
<organism evidence="13 14">
    <name type="scientific">Hermetia illucens</name>
    <name type="common">Black soldier fly</name>
    <dbReference type="NCBI Taxonomy" id="343691"/>
    <lineage>
        <taxon>Eukaryota</taxon>
        <taxon>Metazoa</taxon>
        <taxon>Ecdysozoa</taxon>
        <taxon>Arthropoda</taxon>
        <taxon>Hexapoda</taxon>
        <taxon>Insecta</taxon>
        <taxon>Pterygota</taxon>
        <taxon>Neoptera</taxon>
        <taxon>Endopterygota</taxon>
        <taxon>Diptera</taxon>
        <taxon>Brachycera</taxon>
        <taxon>Stratiomyomorpha</taxon>
        <taxon>Stratiomyidae</taxon>
        <taxon>Hermetiinae</taxon>
        <taxon>Hermetia</taxon>
    </lineage>
</organism>
<reference evidence="13 14" key="1">
    <citation type="submission" date="2020-11" db="EMBL/GenBank/DDBJ databases">
        <authorList>
            <person name="Wallbank WR R."/>
            <person name="Pardo Diaz C."/>
            <person name="Kozak K."/>
            <person name="Martin S."/>
            <person name="Jiggins C."/>
            <person name="Moest M."/>
            <person name="Warren A I."/>
            <person name="Generalovic N T."/>
            <person name="Byers J.R.P. K."/>
            <person name="Montejo-Kovacevich G."/>
            <person name="Yen C E."/>
        </authorList>
    </citation>
    <scope>NUCLEOTIDE SEQUENCE [LARGE SCALE GENOMIC DNA]</scope>
</reference>
<dbReference type="EC" id="3.4.24.-" evidence="11"/>
<evidence type="ECO:0000256" key="7">
    <source>
        <dbReference type="ARBA" id="ARBA00023145"/>
    </source>
</evidence>
<evidence type="ECO:0000256" key="9">
    <source>
        <dbReference type="ARBA" id="ARBA00023180"/>
    </source>
</evidence>
<keyword evidence="9" id="KW-0325">Glycoprotein</keyword>
<evidence type="ECO:0000256" key="8">
    <source>
        <dbReference type="ARBA" id="ARBA00023157"/>
    </source>
</evidence>
<dbReference type="OrthoDB" id="291007at2759"/>
<feature type="active site" evidence="10">
    <location>
        <position position="141"/>
    </location>
</feature>
<feature type="domain" description="Peptidase M12A" evidence="12">
    <location>
        <begin position="46"/>
        <end position="243"/>
    </location>
</feature>
<evidence type="ECO:0000256" key="4">
    <source>
        <dbReference type="ARBA" id="ARBA00022801"/>
    </source>
</evidence>
<evidence type="ECO:0000313" key="13">
    <source>
        <dbReference type="EMBL" id="CAD7092378.1"/>
    </source>
</evidence>
<proteinExistence type="predicted"/>
<dbReference type="PANTHER" id="PTHR10127:SF780">
    <property type="entry name" value="METALLOENDOPEPTIDASE"/>
    <property type="match status" value="1"/>
</dbReference>
<dbReference type="InterPro" id="IPR006026">
    <property type="entry name" value="Peptidase_Metallo"/>
</dbReference>
<accession>A0A7R8V3Z4</accession>
<evidence type="ECO:0000256" key="10">
    <source>
        <dbReference type="PROSITE-ProRule" id="PRU01211"/>
    </source>
</evidence>
<feature type="binding site" evidence="10">
    <location>
        <position position="144"/>
    </location>
    <ligand>
        <name>Zn(2+)</name>
        <dbReference type="ChEBI" id="CHEBI:29105"/>
        <note>catalytic</note>
    </ligand>
</feature>
<keyword evidence="3" id="KW-0732">Signal</keyword>
<dbReference type="PANTHER" id="PTHR10127">
    <property type="entry name" value="DISCOIDIN, CUB, EGF, LAMININ , AND ZINC METALLOPROTEASE DOMAIN CONTAINING"/>
    <property type="match status" value="1"/>
</dbReference>
<comment type="caution">
    <text evidence="10">Lacks conserved residue(s) required for the propagation of feature annotation.</text>
</comment>
<keyword evidence="14" id="KW-1185">Reference proteome</keyword>
<dbReference type="PROSITE" id="PS51864">
    <property type="entry name" value="ASTACIN"/>
    <property type="match status" value="1"/>
</dbReference>
<dbReference type="CDD" id="cd04280">
    <property type="entry name" value="ZnMc_astacin_like"/>
    <property type="match status" value="1"/>
</dbReference>
<dbReference type="FunFam" id="3.40.390.10:FF:000015">
    <property type="entry name" value="Meprin A subunit"/>
    <property type="match status" value="1"/>
</dbReference>